<dbReference type="RefSeq" id="WP_380818089.1">
    <property type="nucleotide sequence ID" value="NZ_JBHTJN010000001.1"/>
</dbReference>
<dbReference type="PANTHER" id="PTHR43690">
    <property type="entry name" value="NARDILYSIN"/>
    <property type="match status" value="1"/>
</dbReference>
<feature type="chain" id="PRO_5045772139" evidence="9">
    <location>
        <begin position="22"/>
        <end position="921"/>
    </location>
</feature>
<reference evidence="13" key="1">
    <citation type="journal article" date="2019" name="Int. J. Syst. Evol. Microbiol.">
        <title>The Global Catalogue of Microorganisms (GCM) 10K type strain sequencing project: providing services to taxonomists for standard genome sequencing and annotation.</title>
        <authorList>
            <consortium name="The Broad Institute Genomics Platform"/>
            <consortium name="The Broad Institute Genome Sequencing Center for Infectious Disease"/>
            <person name="Wu L."/>
            <person name="Ma J."/>
        </authorList>
    </citation>
    <scope>NUCLEOTIDE SEQUENCE [LARGE SCALE GENOMIC DNA]</scope>
    <source>
        <strain evidence="13">CCUG 61707</strain>
    </source>
</reference>
<dbReference type="InterPro" id="IPR050626">
    <property type="entry name" value="Peptidase_M16"/>
</dbReference>
<comment type="caution">
    <text evidence="12">The sequence shown here is derived from an EMBL/GenBank/DDBJ whole genome shotgun (WGS) entry which is preliminary data.</text>
</comment>
<dbReference type="PANTHER" id="PTHR43690:SF17">
    <property type="entry name" value="PROTEIN YHJJ"/>
    <property type="match status" value="1"/>
</dbReference>
<dbReference type="SUPFAM" id="SSF63411">
    <property type="entry name" value="LuxS/MPP-like metallohydrolase"/>
    <property type="match status" value="3"/>
</dbReference>
<evidence type="ECO:0000256" key="8">
    <source>
        <dbReference type="RuleBase" id="RU004447"/>
    </source>
</evidence>
<evidence type="ECO:0000256" key="4">
    <source>
        <dbReference type="ARBA" id="ARBA00022723"/>
    </source>
</evidence>
<evidence type="ECO:0000259" key="10">
    <source>
        <dbReference type="Pfam" id="PF00675"/>
    </source>
</evidence>
<proteinExistence type="inferred from homology"/>
<keyword evidence="4" id="KW-0479">Metal-binding</keyword>
<dbReference type="InterPro" id="IPR001431">
    <property type="entry name" value="Pept_M16_Zn_BS"/>
</dbReference>
<keyword evidence="3" id="KW-0645">Protease</keyword>
<dbReference type="Pfam" id="PF05193">
    <property type="entry name" value="Peptidase_M16_C"/>
    <property type="match status" value="2"/>
</dbReference>
<evidence type="ECO:0000256" key="1">
    <source>
        <dbReference type="ARBA" id="ARBA00001947"/>
    </source>
</evidence>
<evidence type="ECO:0000259" key="11">
    <source>
        <dbReference type="Pfam" id="PF05193"/>
    </source>
</evidence>
<dbReference type="PROSITE" id="PS00143">
    <property type="entry name" value="INSULINASE"/>
    <property type="match status" value="1"/>
</dbReference>
<feature type="signal peptide" evidence="9">
    <location>
        <begin position="1"/>
        <end position="21"/>
    </location>
</feature>
<gene>
    <name evidence="12" type="ORF">ACFQ02_00865</name>
</gene>
<keyword evidence="13" id="KW-1185">Reference proteome</keyword>
<dbReference type="PROSITE" id="PS51257">
    <property type="entry name" value="PROKAR_LIPOPROTEIN"/>
    <property type="match status" value="1"/>
</dbReference>
<comment type="similarity">
    <text evidence="2 8">Belongs to the peptidase M16 family.</text>
</comment>
<organism evidence="12 13">
    <name type="scientific">Seminibacterium arietis</name>
    <dbReference type="NCBI Taxonomy" id="1173502"/>
    <lineage>
        <taxon>Bacteria</taxon>
        <taxon>Pseudomonadati</taxon>
        <taxon>Pseudomonadota</taxon>
        <taxon>Gammaproteobacteria</taxon>
        <taxon>Pasteurellales</taxon>
        <taxon>Pasteurellaceae</taxon>
        <taxon>Seminibacterium</taxon>
    </lineage>
</organism>
<keyword evidence="9" id="KW-0732">Signal</keyword>
<evidence type="ECO:0000256" key="5">
    <source>
        <dbReference type="ARBA" id="ARBA00022801"/>
    </source>
</evidence>
<evidence type="ECO:0000256" key="2">
    <source>
        <dbReference type="ARBA" id="ARBA00007261"/>
    </source>
</evidence>
<name>A0ABW3I7N5_9PAST</name>
<keyword evidence="6" id="KW-0862">Zinc</keyword>
<sequence>MKKFFFIFSLFLSACSTSLSLTESQTLPFDDNILRGRLDNGLKYYILLNNQPAERVYIRLVVNAGSMHEDNDQRGVAHIVEHMAFNGTTNYPENTIIDALEQLGIKFARDINAFTDFENTVYTLNLAKNDFNKLDLAFDVLNEWMNNVTIFPKDLDAERGIVLEEWRARLSPMLRLGNKKSAVEMQGSRYVLRDPIGDVNVIKNVSASRVKDFYQKWYRPDNMSLIVVGDINASEIEKLVKTKLSKKNVQSATKLLQPDYRIPLINHWRLSTLSEKGINVPTIELSFLRDIHSTETVAEYKKEFIQQMIIRLINLRLQQWEKQQQSISSGNFYQTYLGKFSLQNMFSLQLTDTNYQEVINQLFEFIAQIHKFGFTEQEFQEEIQRLTELNEKQLVIKAGSLKLADDLIPVVANNQVSLSSQDKYQLNRQILSQLKLVDLNHAFNEIIELKAKLLLVTQPYPDKKLNFTVTNIEQAWQKIMSSSLTQYNQQESAVKGLPILDLKPATVKKEKYHSKGNITEFRLANGSSLIYHYSDKQPNQVYFKALTTGGLRSIPRDEYHLLRTAVALVDETGIGNAPQAEINQTLSHSPVVFSTLVDDYQQGFVGVGKSTDLGTILHLFRLKLQAAPISSKVWSKYNQETKQYFAQMDRETAFMRLVAKQRYPQSETIYSQNEGILQQSPQKLTALYQSKINDKTDFTYFIVGDIAENKVKVLAEKYLANLSVKKQERSLFPLKLAVPNHQIKMKGLLEPRAEVEIYLTAQNQWQPENDYLFDVLADIIQDKLRIRLREKESGIYSVNTWLSQDPKMSQLEGRISFSCAPERVEQLIKSAHNILDDIMQEGVEADVVAKKLNEKHTQVKQQFDSLLYVLDRIEQSYRLDGSPRLIYLYQQLDKIVTKQNLDRIAKKALNPQGRFEAILMK</sequence>
<dbReference type="Gene3D" id="3.30.830.10">
    <property type="entry name" value="Metalloenzyme, LuxS/M16 peptidase-like"/>
    <property type="match status" value="4"/>
</dbReference>
<protein>
    <submittedName>
        <fullName evidence="12">M16 family metallopeptidase</fullName>
    </submittedName>
</protein>
<dbReference type="Proteomes" id="UP001596996">
    <property type="component" value="Unassembled WGS sequence"/>
</dbReference>
<evidence type="ECO:0000256" key="3">
    <source>
        <dbReference type="ARBA" id="ARBA00022670"/>
    </source>
</evidence>
<evidence type="ECO:0000313" key="12">
    <source>
        <dbReference type="EMBL" id="MFD0965419.1"/>
    </source>
</evidence>
<dbReference type="InterPro" id="IPR011249">
    <property type="entry name" value="Metalloenz_LuxS/M16"/>
</dbReference>
<accession>A0ABW3I7N5</accession>
<feature type="domain" description="Peptidase M16 C-terminal" evidence="11">
    <location>
        <begin position="682"/>
        <end position="850"/>
    </location>
</feature>
<evidence type="ECO:0000256" key="7">
    <source>
        <dbReference type="ARBA" id="ARBA00023049"/>
    </source>
</evidence>
<keyword evidence="5" id="KW-0378">Hydrolase</keyword>
<feature type="domain" description="Peptidase M16 C-terminal" evidence="11">
    <location>
        <begin position="205"/>
        <end position="386"/>
    </location>
</feature>
<evidence type="ECO:0000256" key="9">
    <source>
        <dbReference type="SAM" id="SignalP"/>
    </source>
</evidence>
<keyword evidence="7" id="KW-0482">Metalloprotease</keyword>
<evidence type="ECO:0000256" key="6">
    <source>
        <dbReference type="ARBA" id="ARBA00022833"/>
    </source>
</evidence>
<evidence type="ECO:0000313" key="13">
    <source>
        <dbReference type="Proteomes" id="UP001596996"/>
    </source>
</evidence>
<dbReference type="InterPro" id="IPR011765">
    <property type="entry name" value="Pept_M16_N"/>
</dbReference>
<dbReference type="EMBL" id="JBHTJN010000001">
    <property type="protein sequence ID" value="MFD0965419.1"/>
    <property type="molecule type" value="Genomic_DNA"/>
</dbReference>
<dbReference type="InterPro" id="IPR007863">
    <property type="entry name" value="Peptidase_M16_C"/>
</dbReference>
<feature type="domain" description="Peptidase M16 N-terminal" evidence="10">
    <location>
        <begin position="46"/>
        <end position="167"/>
    </location>
</feature>
<dbReference type="Pfam" id="PF00675">
    <property type="entry name" value="Peptidase_M16"/>
    <property type="match status" value="1"/>
</dbReference>
<comment type="cofactor">
    <cofactor evidence="1">
        <name>Zn(2+)</name>
        <dbReference type="ChEBI" id="CHEBI:29105"/>
    </cofactor>
</comment>